<evidence type="ECO:0000256" key="2">
    <source>
        <dbReference type="SAM" id="MobiDB-lite"/>
    </source>
</evidence>
<evidence type="ECO:0000256" key="1">
    <source>
        <dbReference type="SAM" id="Coils"/>
    </source>
</evidence>
<keyword evidence="3" id="KW-1185">Reference proteome</keyword>
<dbReference type="AlphaFoldDB" id="A0A914BY91"/>
<dbReference type="Proteomes" id="UP000887540">
    <property type="component" value="Unplaced"/>
</dbReference>
<dbReference type="Gene3D" id="1.10.287.1490">
    <property type="match status" value="1"/>
</dbReference>
<feature type="region of interest" description="Disordered" evidence="2">
    <location>
        <begin position="1"/>
        <end position="41"/>
    </location>
</feature>
<name>A0A914BY91_9BILA</name>
<feature type="coiled-coil region" evidence="1">
    <location>
        <begin position="78"/>
        <end position="196"/>
    </location>
</feature>
<reference evidence="4" key="1">
    <citation type="submission" date="2022-11" db="UniProtKB">
        <authorList>
            <consortium name="WormBaseParasite"/>
        </authorList>
    </citation>
    <scope>IDENTIFICATION</scope>
</reference>
<evidence type="ECO:0000313" key="4">
    <source>
        <dbReference type="WBParaSite" id="ACRNAN_Path_128.g452.t1"/>
    </source>
</evidence>
<dbReference type="WBParaSite" id="ACRNAN_Path_128.g452.t1">
    <property type="protein sequence ID" value="ACRNAN_Path_128.g452.t1"/>
    <property type="gene ID" value="ACRNAN_Path_128.g452"/>
</dbReference>
<evidence type="ECO:0000313" key="3">
    <source>
        <dbReference type="Proteomes" id="UP000887540"/>
    </source>
</evidence>
<organism evidence="3 4">
    <name type="scientific">Acrobeloides nanus</name>
    <dbReference type="NCBI Taxonomy" id="290746"/>
    <lineage>
        <taxon>Eukaryota</taxon>
        <taxon>Metazoa</taxon>
        <taxon>Ecdysozoa</taxon>
        <taxon>Nematoda</taxon>
        <taxon>Chromadorea</taxon>
        <taxon>Rhabditida</taxon>
        <taxon>Tylenchina</taxon>
        <taxon>Cephalobomorpha</taxon>
        <taxon>Cephaloboidea</taxon>
        <taxon>Cephalobidae</taxon>
        <taxon>Acrobeloides</taxon>
    </lineage>
</organism>
<proteinExistence type="predicted"/>
<protein>
    <submittedName>
        <fullName evidence="4">Uncharacterized protein</fullName>
    </submittedName>
</protein>
<accession>A0A914BY91</accession>
<sequence>MENEDRRKRKRKTKEEELNAAQDKSQADEMTDPGYHTLSTVGENSFNLESIDTSSKKVDQVHSALNQNATNEYWRHIIQESNEKIESLNKELDDCKKEAEVKIKAIHADIMTKEKELNAAQDELNVAQDGLKAAQDKLNAVHEVNANLREELSSVKARMSEIEANKQTVKALSEKIEDLKKELESKERKLKVLENIFCDGNRYATDKFYLIWEYYQELSEENKEKYLTMIKEDAEMQHRGDGPIDIKMIDQNLLLDEAEPTRR</sequence>
<keyword evidence="1" id="KW-0175">Coiled coil</keyword>